<name>A0A241XU45_PSEAI</name>
<evidence type="ECO:0000313" key="1">
    <source>
        <dbReference type="EMBL" id="OTI64300.1"/>
    </source>
</evidence>
<gene>
    <name evidence="1" type="ORF">CAZ10_08010</name>
</gene>
<dbReference type="Proteomes" id="UP000194857">
    <property type="component" value="Unassembled WGS sequence"/>
</dbReference>
<dbReference type="EMBL" id="NFFZ01000003">
    <property type="protein sequence ID" value="OTI64300.1"/>
    <property type="molecule type" value="Genomic_DNA"/>
</dbReference>
<protein>
    <submittedName>
        <fullName evidence="1">Uncharacterized protein</fullName>
    </submittedName>
</protein>
<reference evidence="1 2" key="1">
    <citation type="submission" date="2017-05" db="EMBL/GenBank/DDBJ databases">
        <authorList>
            <person name="Song R."/>
            <person name="Chenine A.L."/>
            <person name="Ruprecht R.M."/>
        </authorList>
    </citation>
    <scope>NUCLEOTIDE SEQUENCE [LARGE SCALE GENOMIC DNA]</scope>
    <source>
        <strain evidence="1 2">S567_C10_BS</strain>
    </source>
</reference>
<evidence type="ECO:0000313" key="2">
    <source>
        <dbReference type="Proteomes" id="UP000194857"/>
    </source>
</evidence>
<accession>A0A241XU45</accession>
<comment type="caution">
    <text evidence="1">The sequence shown here is derived from an EMBL/GenBank/DDBJ whole genome shotgun (WGS) entry which is preliminary data.</text>
</comment>
<proteinExistence type="predicted"/>
<organism evidence="1 2">
    <name type="scientific">Pseudomonas aeruginosa</name>
    <dbReference type="NCBI Taxonomy" id="287"/>
    <lineage>
        <taxon>Bacteria</taxon>
        <taxon>Pseudomonadati</taxon>
        <taxon>Pseudomonadota</taxon>
        <taxon>Gammaproteobacteria</taxon>
        <taxon>Pseudomonadales</taxon>
        <taxon>Pseudomonadaceae</taxon>
        <taxon>Pseudomonas</taxon>
    </lineage>
</organism>
<dbReference type="AlphaFoldDB" id="A0A241XU45"/>
<sequence length="78" mass="8885">MQAGAPHRIPLSILTGSSSMDRRGRRVIPRVDNRQAALKGHGLWPYRSLFGRRRRFAATARWAESLHQEQETCEVSPC</sequence>